<comment type="subcellular location">
    <subcellularLocation>
        <location evidence="3">Early endosome membrane</location>
        <topology evidence="3">Multi-pass membrane protein</topology>
    </subcellularLocation>
    <subcellularLocation>
        <location evidence="2">Endoplasmic reticulum membrane</location>
        <topology evidence="2">Multi-pass membrane protein</topology>
    </subcellularLocation>
    <subcellularLocation>
        <location evidence="1">Mitochondrion inner membrane</location>
    </subcellularLocation>
</comment>
<dbReference type="EMBL" id="JAKKPZ010000001">
    <property type="protein sequence ID" value="KAI1728447.1"/>
    <property type="molecule type" value="Genomic_DNA"/>
</dbReference>
<keyword evidence="8" id="KW-0256">Endoplasmic reticulum</keyword>
<keyword evidence="6 13" id="KW-0812">Transmembrane</keyword>
<evidence type="ECO:0000256" key="5">
    <source>
        <dbReference type="ARBA" id="ARBA00011276"/>
    </source>
</evidence>
<dbReference type="Gene3D" id="1.10.600.10">
    <property type="entry name" value="Farnesyl Diphosphate Synthase"/>
    <property type="match status" value="1"/>
</dbReference>
<comment type="subunit">
    <text evidence="5">Component of the ER membrane protein complex (EMC).</text>
</comment>
<evidence type="ECO:0000313" key="16">
    <source>
        <dbReference type="Proteomes" id="UP001201812"/>
    </source>
</evidence>
<evidence type="ECO:0000256" key="2">
    <source>
        <dbReference type="ARBA" id="ARBA00004477"/>
    </source>
</evidence>
<evidence type="ECO:0000256" key="12">
    <source>
        <dbReference type="ARBA" id="ARBA00038273"/>
    </source>
</evidence>
<dbReference type="GO" id="GO:0005743">
    <property type="term" value="C:mitochondrial inner membrane"/>
    <property type="evidence" value="ECO:0007669"/>
    <property type="project" value="UniProtKB-SubCell"/>
</dbReference>
<protein>
    <submittedName>
        <fullName evidence="15">Squalene/phytoene synthase domain-containing protein</fullName>
    </submittedName>
</protein>
<evidence type="ECO:0000256" key="3">
    <source>
        <dbReference type="ARBA" id="ARBA00004520"/>
    </source>
</evidence>
<evidence type="ECO:0000256" key="14">
    <source>
        <dbReference type="SAM" id="SignalP"/>
    </source>
</evidence>
<dbReference type="InterPro" id="IPR002060">
    <property type="entry name" value="Squ/phyt_synthse"/>
</dbReference>
<dbReference type="SUPFAM" id="SSF48576">
    <property type="entry name" value="Terpenoid synthases"/>
    <property type="match status" value="1"/>
</dbReference>
<gene>
    <name evidence="15" type="ORF">DdX_00630</name>
</gene>
<evidence type="ECO:0000313" key="15">
    <source>
        <dbReference type="EMBL" id="KAI1728447.1"/>
    </source>
</evidence>
<feature type="chain" id="PRO_5042107986" evidence="14">
    <location>
        <begin position="30"/>
        <end position="402"/>
    </location>
</feature>
<keyword evidence="11 13" id="KW-0472">Membrane</keyword>
<evidence type="ECO:0000256" key="11">
    <source>
        <dbReference type="ARBA" id="ARBA00023136"/>
    </source>
</evidence>
<evidence type="ECO:0000256" key="10">
    <source>
        <dbReference type="ARBA" id="ARBA00023128"/>
    </source>
</evidence>
<comment type="caution">
    <text evidence="15">The sequence shown here is derived from an EMBL/GenBank/DDBJ whole genome shotgun (WGS) entry which is preliminary data.</text>
</comment>
<dbReference type="GO" id="GO:0072546">
    <property type="term" value="C:EMC complex"/>
    <property type="evidence" value="ECO:0007669"/>
    <property type="project" value="TreeGrafter"/>
</dbReference>
<dbReference type="AlphaFoldDB" id="A0AAD4NHC9"/>
<evidence type="ECO:0000256" key="7">
    <source>
        <dbReference type="ARBA" id="ARBA00022792"/>
    </source>
</evidence>
<evidence type="ECO:0000256" key="9">
    <source>
        <dbReference type="ARBA" id="ARBA00022989"/>
    </source>
</evidence>
<keyword evidence="16" id="KW-1185">Reference proteome</keyword>
<feature type="signal peptide" evidence="14">
    <location>
        <begin position="1"/>
        <end position="29"/>
    </location>
</feature>
<dbReference type="InterPro" id="IPR018937">
    <property type="entry name" value="MMgT"/>
</dbReference>
<keyword evidence="9 13" id="KW-1133">Transmembrane helix</keyword>
<sequence>MSASGSNSFWKTICIISLLSLVHCAYSAAQHRSYLRLTRLEFKSLPPDIVIQTIVSLILAILSASYVAGDFQQIRADMQTTKKSWDVVGACPNFMNDVNCKCQNMVEKQFDENLIYCMKIVKERDYESFLAALLMPTCARPKIFTILAINTELSMLRQKIKRHSGVTGINQLKFWKDALNVFAGTQRGPLPRQPVMLAMKSFCHTSDVPLLLQLVEGRQETLGDRPFESLTALEDNSEKIYGTVNRLWMNALAAYTSNAKQTSQFSDGDVDEAVKCIARATGILTLLRATVPLLREDIVLLPRDSMKEHGLNEDLVYNNKKPEALHSLTQTLCQRSQSYLNTARNLNVPKPLRPALMLNGLRSDYLLRILRKNDYNLLAYRLQKYDHFLSWKLWCRYMRKIY</sequence>
<keyword evidence="10" id="KW-0496">Mitochondrion</keyword>
<accession>A0AAD4NHC9</accession>
<feature type="transmembrane region" description="Helical" evidence="13">
    <location>
        <begin position="51"/>
        <end position="69"/>
    </location>
</feature>
<comment type="similarity">
    <text evidence="12">Belongs to the NDUFAF6 family.</text>
</comment>
<dbReference type="PANTHER" id="PTHR21181:SF7">
    <property type="entry name" value="ER MEMBRANE PROTEIN COMPLEX SUBUNIT 5"/>
    <property type="match status" value="1"/>
</dbReference>
<comment type="similarity">
    <text evidence="4">Belongs to the membrane magnesium transporter (TC 1.A.67) family.</text>
</comment>
<proteinExistence type="inferred from homology"/>
<dbReference type="GO" id="GO:0005886">
    <property type="term" value="C:plasma membrane"/>
    <property type="evidence" value="ECO:0007669"/>
    <property type="project" value="TreeGrafter"/>
</dbReference>
<dbReference type="GO" id="GO:0005794">
    <property type="term" value="C:Golgi apparatus"/>
    <property type="evidence" value="ECO:0007669"/>
    <property type="project" value="TreeGrafter"/>
</dbReference>
<dbReference type="GO" id="GO:0031901">
    <property type="term" value="C:early endosome membrane"/>
    <property type="evidence" value="ECO:0007669"/>
    <property type="project" value="UniProtKB-SubCell"/>
</dbReference>
<evidence type="ECO:0000256" key="4">
    <source>
        <dbReference type="ARBA" id="ARBA00006109"/>
    </source>
</evidence>
<dbReference type="Proteomes" id="UP001201812">
    <property type="component" value="Unassembled WGS sequence"/>
</dbReference>
<dbReference type="InterPro" id="IPR008949">
    <property type="entry name" value="Isoprenoid_synthase_dom_sf"/>
</dbReference>
<evidence type="ECO:0000256" key="8">
    <source>
        <dbReference type="ARBA" id="ARBA00022824"/>
    </source>
</evidence>
<dbReference type="Pfam" id="PF10270">
    <property type="entry name" value="MMgT"/>
    <property type="match status" value="1"/>
</dbReference>
<evidence type="ECO:0000256" key="1">
    <source>
        <dbReference type="ARBA" id="ARBA00004273"/>
    </source>
</evidence>
<dbReference type="PANTHER" id="PTHR21181">
    <property type="match status" value="1"/>
</dbReference>
<keyword evidence="14" id="KW-0732">Signal</keyword>
<keyword evidence="7" id="KW-0999">Mitochondrion inner membrane</keyword>
<dbReference type="GO" id="GO:0022890">
    <property type="term" value="F:inorganic cation transmembrane transporter activity"/>
    <property type="evidence" value="ECO:0007669"/>
    <property type="project" value="TreeGrafter"/>
</dbReference>
<name>A0AAD4NHC9_9BILA</name>
<organism evidence="15 16">
    <name type="scientific">Ditylenchus destructor</name>
    <dbReference type="NCBI Taxonomy" id="166010"/>
    <lineage>
        <taxon>Eukaryota</taxon>
        <taxon>Metazoa</taxon>
        <taxon>Ecdysozoa</taxon>
        <taxon>Nematoda</taxon>
        <taxon>Chromadorea</taxon>
        <taxon>Rhabditida</taxon>
        <taxon>Tylenchina</taxon>
        <taxon>Tylenchomorpha</taxon>
        <taxon>Sphaerularioidea</taxon>
        <taxon>Anguinidae</taxon>
        <taxon>Anguininae</taxon>
        <taxon>Ditylenchus</taxon>
    </lineage>
</organism>
<reference evidence="15" key="1">
    <citation type="submission" date="2022-01" db="EMBL/GenBank/DDBJ databases">
        <title>Genome Sequence Resource for Two Populations of Ditylenchus destructor, the Migratory Endoparasitic Phytonematode.</title>
        <authorList>
            <person name="Zhang H."/>
            <person name="Lin R."/>
            <person name="Xie B."/>
        </authorList>
    </citation>
    <scope>NUCLEOTIDE SEQUENCE</scope>
    <source>
        <strain evidence="15">BazhouSP</strain>
    </source>
</reference>
<evidence type="ECO:0000256" key="6">
    <source>
        <dbReference type="ARBA" id="ARBA00022692"/>
    </source>
</evidence>
<evidence type="ECO:0000256" key="13">
    <source>
        <dbReference type="SAM" id="Phobius"/>
    </source>
</evidence>
<dbReference type="Pfam" id="PF00494">
    <property type="entry name" value="SQS_PSY"/>
    <property type="match status" value="1"/>
</dbReference>